<name>A0A1Y2HAN5_9FUNG</name>
<evidence type="ECO:0000313" key="2">
    <source>
        <dbReference type="Proteomes" id="UP000193411"/>
    </source>
</evidence>
<sequence length="60" mass="6755">MPLSLRCTTRRCFLSSPDTSSSRWPASAVARYDHVSLQPDPIPWSGLGLMQRATKQRCHP</sequence>
<proteinExistence type="predicted"/>
<reference evidence="1 2" key="1">
    <citation type="submission" date="2016-07" db="EMBL/GenBank/DDBJ databases">
        <title>Pervasive Adenine N6-methylation of Active Genes in Fungi.</title>
        <authorList>
            <consortium name="DOE Joint Genome Institute"/>
            <person name="Mondo S.J."/>
            <person name="Dannebaum R.O."/>
            <person name="Kuo R.C."/>
            <person name="Labutti K."/>
            <person name="Haridas S."/>
            <person name="Kuo A."/>
            <person name="Salamov A."/>
            <person name="Ahrendt S.R."/>
            <person name="Lipzen A."/>
            <person name="Sullivan W."/>
            <person name="Andreopoulos W.B."/>
            <person name="Clum A."/>
            <person name="Lindquist E."/>
            <person name="Daum C."/>
            <person name="Ramamoorthy G.K."/>
            <person name="Gryganskyi A."/>
            <person name="Culley D."/>
            <person name="Magnuson J.K."/>
            <person name="James T.Y."/>
            <person name="O'Malley M.A."/>
            <person name="Stajich J.E."/>
            <person name="Spatafora J.W."/>
            <person name="Visel A."/>
            <person name="Grigoriev I.V."/>
        </authorList>
    </citation>
    <scope>NUCLEOTIDE SEQUENCE [LARGE SCALE GENOMIC DNA]</scope>
    <source>
        <strain evidence="1 2">PL171</strain>
    </source>
</reference>
<dbReference type="Proteomes" id="UP000193411">
    <property type="component" value="Unassembled WGS sequence"/>
</dbReference>
<dbReference type="AlphaFoldDB" id="A0A1Y2HAN5"/>
<organism evidence="1 2">
    <name type="scientific">Catenaria anguillulae PL171</name>
    <dbReference type="NCBI Taxonomy" id="765915"/>
    <lineage>
        <taxon>Eukaryota</taxon>
        <taxon>Fungi</taxon>
        <taxon>Fungi incertae sedis</taxon>
        <taxon>Blastocladiomycota</taxon>
        <taxon>Blastocladiomycetes</taxon>
        <taxon>Blastocladiales</taxon>
        <taxon>Catenariaceae</taxon>
        <taxon>Catenaria</taxon>
    </lineage>
</organism>
<keyword evidence="2" id="KW-1185">Reference proteome</keyword>
<accession>A0A1Y2HAN5</accession>
<dbReference type="EMBL" id="MCFL01000105">
    <property type="protein sequence ID" value="ORZ30092.1"/>
    <property type="molecule type" value="Genomic_DNA"/>
</dbReference>
<protein>
    <submittedName>
        <fullName evidence="1">Uncharacterized protein</fullName>
    </submittedName>
</protein>
<evidence type="ECO:0000313" key="1">
    <source>
        <dbReference type="EMBL" id="ORZ30092.1"/>
    </source>
</evidence>
<gene>
    <name evidence="1" type="ORF">BCR44DRAFT_1446440</name>
</gene>
<comment type="caution">
    <text evidence="1">The sequence shown here is derived from an EMBL/GenBank/DDBJ whole genome shotgun (WGS) entry which is preliminary data.</text>
</comment>